<evidence type="ECO:0000256" key="6">
    <source>
        <dbReference type="SAM" id="Phobius"/>
    </source>
</evidence>
<organism evidence="8 9">
    <name type="scientific">Tropilaelaps mercedesae</name>
    <dbReference type="NCBI Taxonomy" id="418985"/>
    <lineage>
        <taxon>Eukaryota</taxon>
        <taxon>Metazoa</taxon>
        <taxon>Ecdysozoa</taxon>
        <taxon>Arthropoda</taxon>
        <taxon>Chelicerata</taxon>
        <taxon>Arachnida</taxon>
        <taxon>Acari</taxon>
        <taxon>Parasitiformes</taxon>
        <taxon>Mesostigmata</taxon>
        <taxon>Gamasina</taxon>
        <taxon>Dermanyssoidea</taxon>
        <taxon>Laelapidae</taxon>
        <taxon>Tropilaelaps</taxon>
    </lineage>
</organism>
<keyword evidence="5 6" id="KW-0472">Membrane</keyword>
<feature type="transmembrane region" description="Helical" evidence="6">
    <location>
        <begin position="180"/>
        <end position="200"/>
    </location>
</feature>
<dbReference type="GO" id="GO:0008519">
    <property type="term" value="F:ammonium channel activity"/>
    <property type="evidence" value="ECO:0007669"/>
    <property type="project" value="InterPro"/>
</dbReference>
<dbReference type="PANTHER" id="PTHR11730:SF60">
    <property type="entry name" value="RH50, ISOFORM D"/>
    <property type="match status" value="1"/>
</dbReference>
<dbReference type="PANTHER" id="PTHR11730">
    <property type="entry name" value="AMMONIUM TRANSPORTER"/>
    <property type="match status" value="1"/>
</dbReference>
<evidence type="ECO:0000313" key="9">
    <source>
        <dbReference type="Proteomes" id="UP000192247"/>
    </source>
</evidence>
<dbReference type="FunCoup" id="A0A1V9X6P5">
    <property type="interactions" value="16"/>
</dbReference>
<name>A0A1V9X6P5_9ACAR</name>
<feature type="transmembrane region" description="Helical" evidence="6">
    <location>
        <begin position="12"/>
        <end position="29"/>
    </location>
</feature>
<reference evidence="8 9" key="1">
    <citation type="journal article" date="2017" name="Gigascience">
        <title>Draft genome of the honey bee ectoparasitic mite, Tropilaelaps mercedesae, is shaped by the parasitic life history.</title>
        <authorList>
            <person name="Dong X."/>
            <person name="Armstrong S.D."/>
            <person name="Xia D."/>
            <person name="Makepeace B.L."/>
            <person name="Darby A.C."/>
            <person name="Kadowaki T."/>
        </authorList>
    </citation>
    <scope>NUCLEOTIDE SEQUENCE [LARGE SCALE GENOMIC DNA]</scope>
    <source>
        <strain evidence="8">Wuxi-XJTLU</strain>
    </source>
</reference>
<dbReference type="InterPro" id="IPR002229">
    <property type="entry name" value="RhesusRHD"/>
</dbReference>
<feature type="transmembrane region" description="Helical" evidence="6">
    <location>
        <begin position="248"/>
        <end position="266"/>
    </location>
</feature>
<dbReference type="PRINTS" id="PR00342">
    <property type="entry name" value="RHESUSRHD"/>
</dbReference>
<evidence type="ECO:0000256" key="3">
    <source>
        <dbReference type="ARBA" id="ARBA00022692"/>
    </source>
</evidence>
<dbReference type="InterPro" id="IPR024041">
    <property type="entry name" value="NH4_transpt_AmtB-like_dom"/>
</dbReference>
<evidence type="ECO:0000259" key="7">
    <source>
        <dbReference type="Pfam" id="PF00909"/>
    </source>
</evidence>
<keyword evidence="3 6" id="KW-0812">Transmembrane</keyword>
<accession>A0A1V9X6P5</accession>
<evidence type="ECO:0000313" key="8">
    <source>
        <dbReference type="EMBL" id="OQR69265.1"/>
    </source>
</evidence>
<dbReference type="GO" id="GO:0097272">
    <property type="term" value="P:ammonium homeostasis"/>
    <property type="evidence" value="ECO:0007669"/>
    <property type="project" value="TreeGrafter"/>
</dbReference>
<evidence type="ECO:0000256" key="2">
    <source>
        <dbReference type="ARBA" id="ARBA00011036"/>
    </source>
</evidence>
<feature type="transmembrane region" description="Helical" evidence="6">
    <location>
        <begin position="88"/>
        <end position="106"/>
    </location>
</feature>
<keyword evidence="9" id="KW-1185">Reference proteome</keyword>
<dbReference type="Proteomes" id="UP000192247">
    <property type="component" value="Unassembled WGS sequence"/>
</dbReference>
<dbReference type="AlphaFoldDB" id="A0A1V9X6P5"/>
<sequence length="371" mass="40100">MAWKKTKFATSLIVTQMTLTLLMIFFVKYDEEADASIPRHSFTKAFVGADPDDNSIEKFYPMFQDVNVMIFVGFGFLMTFLRQHGFSATGYTLLSSALAVQSAILIRGAFSRVDNTGYILLDIKGILGGLFSSATVLISFGAILGKISPLQLIAMTVIEVIVASANEYLGTAIFKASDVGGSVFIHSFGAYFGLAVAFVLYRKDTKMSTKEESTKTSDTFAMIGTLFLWMYWPSFNAIPVYGDARHRAVINTYMALSGSCVATFAISSLTDQNSKFRMVHIQNATLAGGVAMGATADMMTHPYGALIIGLGAGTISTLGYRYLQPALLRIHLHDTCGVNNLHGMPGILGGIVAAIVAATADETQYNANLYE</sequence>
<feature type="non-terminal residue" evidence="8">
    <location>
        <position position="371"/>
    </location>
</feature>
<feature type="transmembrane region" description="Helical" evidence="6">
    <location>
        <begin position="126"/>
        <end position="145"/>
    </location>
</feature>
<dbReference type="OrthoDB" id="534912at2759"/>
<dbReference type="GO" id="GO:0005886">
    <property type="term" value="C:plasma membrane"/>
    <property type="evidence" value="ECO:0007669"/>
    <property type="project" value="InterPro"/>
</dbReference>
<evidence type="ECO:0000256" key="4">
    <source>
        <dbReference type="ARBA" id="ARBA00022989"/>
    </source>
</evidence>
<dbReference type="Gene3D" id="1.10.3430.10">
    <property type="entry name" value="Ammonium transporter AmtB like domains"/>
    <property type="match status" value="1"/>
</dbReference>
<gene>
    <name evidence="8" type="ORF">BIW11_01879</name>
</gene>
<feature type="transmembrane region" description="Helical" evidence="6">
    <location>
        <begin position="302"/>
        <end position="323"/>
    </location>
</feature>
<comment type="caution">
    <text evidence="8">The sequence shown here is derived from an EMBL/GenBank/DDBJ whole genome shotgun (WGS) entry which is preliminary data.</text>
</comment>
<dbReference type="EMBL" id="MNPL01021690">
    <property type="protein sequence ID" value="OQR69265.1"/>
    <property type="molecule type" value="Genomic_DNA"/>
</dbReference>
<dbReference type="InParanoid" id="A0A1V9X6P5"/>
<keyword evidence="4 6" id="KW-1133">Transmembrane helix</keyword>
<protein>
    <submittedName>
        <fullName evidence="8">Rh-related protein-like</fullName>
    </submittedName>
</protein>
<evidence type="ECO:0000256" key="5">
    <source>
        <dbReference type="ARBA" id="ARBA00023136"/>
    </source>
</evidence>
<dbReference type="InterPro" id="IPR029020">
    <property type="entry name" value="Ammonium/urea_transptr"/>
</dbReference>
<dbReference type="STRING" id="418985.A0A1V9X6P5"/>
<evidence type="ECO:0000256" key="1">
    <source>
        <dbReference type="ARBA" id="ARBA00004141"/>
    </source>
</evidence>
<feature type="domain" description="Ammonium transporter AmtB-like" evidence="7">
    <location>
        <begin position="54"/>
        <end position="362"/>
    </location>
</feature>
<proteinExistence type="inferred from homology"/>
<feature type="transmembrane region" description="Helical" evidence="6">
    <location>
        <begin position="220"/>
        <end position="242"/>
    </location>
</feature>
<dbReference type="Pfam" id="PF00909">
    <property type="entry name" value="Ammonium_transp"/>
    <property type="match status" value="1"/>
</dbReference>
<dbReference type="SUPFAM" id="SSF111352">
    <property type="entry name" value="Ammonium transporter"/>
    <property type="match status" value="1"/>
</dbReference>
<feature type="transmembrane region" description="Helical" evidence="6">
    <location>
        <begin position="62"/>
        <end position="81"/>
    </location>
</feature>
<comment type="similarity">
    <text evidence="2">Belongs to the ammonium transporter (TC 2.A.49) family. Rh subfamily.</text>
</comment>
<comment type="subcellular location">
    <subcellularLocation>
        <location evidence="1">Membrane</location>
        <topology evidence="1">Multi-pass membrane protein</topology>
    </subcellularLocation>
</comment>